<evidence type="ECO:0000313" key="2">
    <source>
        <dbReference type="EMBL" id="RUS87537.1"/>
    </source>
</evidence>
<comment type="caution">
    <text evidence="2">The sequence shown here is derived from an EMBL/GenBank/DDBJ whole genome shotgun (WGS) entry which is preliminary data.</text>
</comment>
<sequence length="228" mass="26264">MNFHDKARERLRSLAPGDQWKATFAPSLDRGDKVELLHLYAVFQHALDAAGVGHVIMHGSALGVWRFHGVTPWDDDIDLGIDAADWTTVKQALSCIDGFSLVTTSNTKWYFYKTNGTYIEGDDSTKRWPFIDMFLYSRDSSYVFGLNYVHMRKFMFRLEDVFPLQLAPFEGLMVPVPRRLRAVLEHQFVDPTVCVSQHMNHKNGTHFHLLKVPCRDLADIYTMHLNDD</sequence>
<keyword evidence="3" id="KW-1185">Reference proteome</keyword>
<name>A0A3S1BG61_ELYCH</name>
<dbReference type="InterPro" id="IPR007074">
    <property type="entry name" value="LicD/FKTN/FKRP_NTP_transf"/>
</dbReference>
<protein>
    <recommendedName>
        <fullName evidence="1">LicD/FKTN/FKRP nucleotidyltransferase domain-containing protein</fullName>
    </recommendedName>
</protein>
<dbReference type="PANTHER" id="PTHR43404">
    <property type="entry name" value="LIPOPOLYSACCHARIDE CHOLINEPHOSPHOTRANSFERASE LICD"/>
    <property type="match status" value="1"/>
</dbReference>
<dbReference type="Proteomes" id="UP000271974">
    <property type="component" value="Unassembled WGS sequence"/>
</dbReference>
<evidence type="ECO:0000313" key="3">
    <source>
        <dbReference type="Proteomes" id="UP000271974"/>
    </source>
</evidence>
<dbReference type="InterPro" id="IPR052942">
    <property type="entry name" value="LPS_cholinephosphotransferase"/>
</dbReference>
<dbReference type="GO" id="GO:0009100">
    <property type="term" value="P:glycoprotein metabolic process"/>
    <property type="evidence" value="ECO:0007669"/>
    <property type="project" value="UniProtKB-ARBA"/>
</dbReference>
<organism evidence="2 3">
    <name type="scientific">Elysia chlorotica</name>
    <name type="common">Eastern emerald elysia</name>
    <name type="synonym">Sea slug</name>
    <dbReference type="NCBI Taxonomy" id="188477"/>
    <lineage>
        <taxon>Eukaryota</taxon>
        <taxon>Metazoa</taxon>
        <taxon>Spiralia</taxon>
        <taxon>Lophotrochozoa</taxon>
        <taxon>Mollusca</taxon>
        <taxon>Gastropoda</taxon>
        <taxon>Heterobranchia</taxon>
        <taxon>Euthyneura</taxon>
        <taxon>Panpulmonata</taxon>
        <taxon>Sacoglossa</taxon>
        <taxon>Placobranchoidea</taxon>
        <taxon>Plakobranchidae</taxon>
        <taxon>Elysia</taxon>
    </lineage>
</organism>
<evidence type="ECO:0000259" key="1">
    <source>
        <dbReference type="Pfam" id="PF04991"/>
    </source>
</evidence>
<gene>
    <name evidence="2" type="ORF">EGW08_004713</name>
</gene>
<feature type="domain" description="LicD/FKTN/FKRP nucleotidyltransferase" evidence="1">
    <location>
        <begin position="54"/>
        <end position="112"/>
    </location>
</feature>
<dbReference type="Pfam" id="PF04991">
    <property type="entry name" value="LicD"/>
    <property type="match status" value="1"/>
</dbReference>
<dbReference type="AlphaFoldDB" id="A0A3S1BG61"/>
<accession>A0A3S1BG61</accession>
<dbReference type="PANTHER" id="PTHR43404:SF2">
    <property type="entry name" value="LIPOPOLYSACCHARIDE CHOLINEPHOSPHOTRANSFERASE LICD"/>
    <property type="match status" value="1"/>
</dbReference>
<dbReference type="OrthoDB" id="444255at2759"/>
<reference evidence="2 3" key="1">
    <citation type="submission" date="2019-01" db="EMBL/GenBank/DDBJ databases">
        <title>A draft genome assembly of the solar-powered sea slug Elysia chlorotica.</title>
        <authorList>
            <person name="Cai H."/>
            <person name="Li Q."/>
            <person name="Fang X."/>
            <person name="Li J."/>
            <person name="Curtis N.E."/>
            <person name="Altenburger A."/>
            <person name="Shibata T."/>
            <person name="Feng M."/>
            <person name="Maeda T."/>
            <person name="Schwartz J.A."/>
            <person name="Shigenobu S."/>
            <person name="Lundholm N."/>
            <person name="Nishiyama T."/>
            <person name="Yang H."/>
            <person name="Hasebe M."/>
            <person name="Li S."/>
            <person name="Pierce S.K."/>
            <person name="Wang J."/>
        </authorList>
    </citation>
    <scope>NUCLEOTIDE SEQUENCE [LARGE SCALE GENOMIC DNA]</scope>
    <source>
        <strain evidence="2">EC2010</strain>
        <tissue evidence="2">Whole organism of an adult</tissue>
    </source>
</reference>
<dbReference type="EMBL" id="RQTK01000108">
    <property type="protein sequence ID" value="RUS87537.1"/>
    <property type="molecule type" value="Genomic_DNA"/>
</dbReference>
<proteinExistence type="predicted"/>